<dbReference type="InterPro" id="IPR045058">
    <property type="entry name" value="GIMA/IAN/Toc"/>
</dbReference>
<keyword evidence="9" id="KW-0547">Nucleotide-binding</keyword>
<evidence type="ECO:0000256" key="7">
    <source>
        <dbReference type="ARBA" id="ARBA00022692"/>
    </source>
</evidence>
<dbReference type="AlphaFoldDB" id="A0A2B4SDV3"/>
<dbReference type="InterPro" id="IPR027417">
    <property type="entry name" value="P-loop_NTPase"/>
</dbReference>
<dbReference type="SUPFAM" id="SSF52540">
    <property type="entry name" value="P-loop containing nucleoside triphosphate hydrolases"/>
    <property type="match status" value="1"/>
</dbReference>
<feature type="domain" description="AIG1-type G" evidence="18">
    <location>
        <begin position="26"/>
        <end position="246"/>
    </location>
</feature>
<comment type="cofactor">
    <cofactor evidence="1">
        <name>Mg(2+)</name>
        <dbReference type="ChEBI" id="CHEBI:18420"/>
    </cofactor>
</comment>
<dbReference type="GO" id="GO:0016020">
    <property type="term" value="C:membrane"/>
    <property type="evidence" value="ECO:0007669"/>
    <property type="project" value="UniProtKB-SubCell"/>
</dbReference>
<keyword evidence="10" id="KW-0378">Hydrolase</keyword>
<evidence type="ECO:0000256" key="6">
    <source>
        <dbReference type="ARBA" id="ARBA00022640"/>
    </source>
</evidence>
<dbReference type="PANTHER" id="PTHR10903">
    <property type="entry name" value="GTPASE, IMAP FAMILY MEMBER-RELATED"/>
    <property type="match status" value="1"/>
</dbReference>
<evidence type="ECO:0000256" key="1">
    <source>
        <dbReference type="ARBA" id="ARBA00001946"/>
    </source>
</evidence>
<keyword evidence="12" id="KW-0460">Magnesium</keyword>
<keyword evidence="8" id="KW-0479">Metal-binding</keyword>
<evidence type="ECO:0000256" key="5">
    <source>
        <dbReference type="ARBA" id="ARBA00022528"/>
    </source>
</evidence>
<dbReference type="Gene3D" id="3.40.50.300">
    <property type="entry name" value="P-loop containing nucleotide triphosphate hydrolases"/>
    <property type="match status" value="1"/>
</dbReference>
<dbReference type="GO" id="GO:0015031">
    <property type="term" value="P:protein transport"/>
    <property type="evidence" value="ECO:0007669"/>
    <property type="project" value="UniProtKB-KW"/>
</dbReference>
<evidence type="ECO:0000313" key="19">
    <source>
        <dbReference type="EMBL" id="PFX26737.1"/>
    </source>
</evidence>
<keyword evidence="15" id="KW-0342">GTP-binding</keyword>
<keyword evidence="6" id="KW-0934">Plastid</keyword>
<dbReference type="GO" id="GO:0016787">
    <property type="term" value="F:hydrolase activity"/>
    <property type="evidence" value="ECO:0007669"/>
    <property type="project" value="UniProtKB-KW"/>
</dbReference>
<keyword evidence="11" id="KW-1002">Plastid outer membrane</keyword>
<evidence type="ECO:0000256" key="3">
    <source>
        <dbReference type="ARBA" id="ARBA00008535"/>
    </source>
</evidence>
<organism evidence="19 20">
    <name type="scientific">Stylophora pistillata</name>
    <name type="common">Smooth cauliflower coral</name>
    <dbReference type="NCBI Taxonomy" id="50429"/>
    <lineage>
        <taxon>Eukaryota</taxon>
        <taxon>Metazoa</taxon>
        <taxon>Cnidaria</taxon>
        <taxon>Anthozoa</taxon>
        <taxon>Hexacorallia</taxon>
        <taxon>Scleractinia</taxon>
        <taxon>Astrocoeniina</taxon>
        <taxon>Pocilloporidae</taxon>
        <taxon>Stylophora</taxon>
    </lineage>
</organism>
<evidence type="ECO:0000256" key="16">
    <source>
        <dbReference type="ARBA" id="ARBA00023136"/>
    </source>
</evidence>
<dbReference type="OrthoDB" id="8954335at2759"/>
<evidence type="ECO:0000256" key="2">
    <source>
        <dbReference type="ARBA" id="ARBA00004167"/>
    </source>
</evidence>
<dbReference type="InterPro" id="IPR006703">
    <property type="entry name" value="G_AIG1"/>
</dbReference>
<evidence type="ECO:0000256" key="4">
    <source>
        <dbReference type="ARBA" id="ARBA00022448"/>
    </source>
</evidence>
<evidence type="ECO:0000256" key="14">
    <source>
        <dbReference type="ARBA" id="ARBA00022989"/>
    </source>
</evidence>
<evidence type="ECO:0000256" key="11">
    <source>
        <dbReference type="ARBA" id="ARBA00022805"/>
    </source>
</evidence>
<dbReference type="EMBL" id="LSMT01000119">
    <property type="protein sequence ID" value="PFX26737.1"/>
    <property type="molecule type" value="Genomic_DNA"/>
</dbReference>
<comment type="caution">
    <text evidence="19">The sequence shown here is derived from an EMBL/GenBank/DDBJ whole genome shotgun (WGS) entry which is preliminary data.</text>
</comment>
<evidence type="ECO:0000313" key="20">
    <source>
        <dbReference type="Proteomes" id="UP000225706"/>
    </source>
</evidence>
<dbReference type="PROSITE" id="PS51720">
    <property type="entry name" value="G_AIG1"/>
    <property type="match status" value="1"/>
</dbReference>
<evidence type="ECO:0000256" key="17">
    <source>
        <dbReference type="ARBA" id="ARBA00024013"/>
    </source>
</evidence>
<keyword evidence="20" id="KW-1185">Reference proteome</keyword>
<keyword evidence="14" id="KW-1133">Transmembrane helix</keyword>
<keyword evidence="4" id="KW-0813">Transport</keyword>
<dbReference type="GO" id="GO:0046872">
    <property type="term" value="F:metal ion binding"/>
    <property type="evidence" value="ECO:0007669"/>
    <property type="project" value="UniProtKB-KW"/>
</dbReference>
<evidence type="ECO:0000256" key="10">
    <source>
        <dbReference type="ARBA" id="ARBA00022801"/>
    </source>
</evidence>
<evidence type="ECO:0000256" key="13">
    <source>
        <dbReference type="ARBA" id="ARBA00022927"/>
    </source>
</evidence>
<dbReference type="GO" id="GO:0005525">
    <property type="term" value="F:GTP binding"/>
    <property type="evidence" value="ECO:0007669"/>
    <property type="project" value="UniProtKB-KW"/>
</dbReference>
<name>A0A2B4SDV3_STYPI</name>
<proteinExistence type="inferred from homology"/>
<keyword evidence="16" id="KW-0472">Membrane</keyword>
<comment type="subcellular location">
    <subcellularLocation>
        <location evidence="2">Membrane</location>
        <topology evidence="2">Single-pass membrane protein</topology>
    </subcellularLocation>
    <subcellularLocation>
        <location evidence="17">Plastid</location>
        <location evidence="17">Chloroplast outer membrane</location>
    </subcellularLocation>
</comment>
<gene>
    <name evidence="19" type="primary">TOC34</name>
    <name evidence="19" type="ORF">AWC38_SpisGene8602</name>
</gene>
<sequence length="360" mass="40105">MAKKLPEKGPESLKAAFLKWSSEKRQDRLSILITGKTGVGKSRLVNALVGERVAKEGRAGSAFTDSITSYCTQIYGVEVVVWDSPGLQDGTYNEELYLQDMKTKLSGGRVDVMIYCISMADTRFYDADKNAMRTLTEVFGSKLWKSGVVALTFANLKTEDPDGEDDLTYYLGEKHFWEKAIIDFLASIGVELEVRQEIPIVPTGDYKKIKLPECEDWLSDLWIKCFDVMSISTGLDFYQISESRLKYPDSSTDTTSAAAAARSSVNEGNEATPREIPLNEEQEDGLLRRMWRAFLEFCGAVITVAGGQSIPRILKSTRQVYPSVIGTLISKPVGLGNEDLDGKTRYLMGWTKAQLVCFNL</sequence>
<keyword evidence="13" id="KW-0653">Protein transport</keyword>
<protein>
    <submittedName>
        <fullName evidence="19">Translocase of chloroplast 34</fullName>
    </submittedName>
</protein>
<reference evidence="20" key="1">
    <citation type="journal article" date="2017" name="bioRxiv">
        <title>Comparative analysis of the genomes of Stylophora pistillata and Acropora digitifera provides evidence for extensive differences between species of corals.</title>
        <authorList>
            <person name="Voolstra C.R."/>
            <person name="Li Y."/>
            <person name="Liew Y.J."/>
            <person name="Baumgarten S."/>
            <person name="Zoccola D."/>
            <person name="Flot J.-F."/>
            <person name="Tambutte S."/>
            <person name="Allemand D."/>
            <person name="Aranda M."/>
        </authorList>
    </citation>
    <scope>NUCLEOTIDE SEQUENCE [LARGE SCALE GENOMIC DNA]</scope>
</reference>
<dbReference type="PANTHER" id="PTHR10903:SF135">
    <property type="entry name" value="TRANSLOCASE OF CHLOROPLAST 120, CHLOROPLASTIC-RELATED"/>
    <property type="match status" value="1"/>
</dbReference>
<evidence type="ECO:0000259" key="18">
    <source>
        <dbReference type="PROSITE" id="PS51720"/>
    </source>
</evidence>
<accession>A0A2B4SDV3</accession>
<dbReference type="Proteomes" id="UP000225706">
    <property type="component" value="Unassembled WGS sequence"/>
</dbReference>
<keyword evidence="7" id="KW-0812">Transmembrane</keyword>
<evidence type="ECO:0000256" key="15">
    <source>
        <dbReference type="ARBA" id="ARBA00023134"/>
    </source>
</evidence>
<evidence type="ECO:0000256" key="8">
    <source>
        <dbReference type="ARBA" id="ARBA00022723"/>
    </source>
</evidence>
<evidence type="ECO:0000256" key="12">
    <source>
        <dbReference type="ARBA" id="ARBA00022842"/>
    </source>
</evidence>
<dbReference type="Pfam" id="PF04548">
    <property type="entry name" value="AIG1"/>
    <property type="match status" value="1"/>
</dbReference>
<evidence type="ECO:0000256" key="9">
    <source>
        <dbReference type="ARBA" id="ARBA00022741"/>
    </source>
</evidence>
<keyword evidence="5" id="KW-0150">Chloroplast</keyword>
<comment type="similarity">
    <text evidence="3">Belongs to the TRAFAC class TrmE-Era-EngA-EngB-Septin-like GTPase superfamily. AIG1/Toc34/Toc159-like paraseptin GTPase family. IAN subfamily.</text>
</comment>